<evidence type="ECO:0000256" key="2">
    <source>
        <dbReference type="ARBA" id="ARBA00022679"/>
    </source>
</evidence>
<dbReference type="InterPro" id="IPR004441">
    <property type="entry name" value="rRNA_MeTrfase_TrmH"/>
</dbReference>
<dbReference type="STRING" id="340177.Cag_1087"/>
<dbReference type="KEGG" id="cch:Cag_1087"/>
<proteinExistence type="predicted"/>
<dbReference type="AlphaFoldDB" id="Q3ARM6"/>
<reference evidence="4" key="1">
    <citation type="submission" date="2005-08" db="EMBL/GenBank/DDBJ databases">
        <title>Complete sequence of Chlorobium chlorochromatii CaD3.</title>
        <authorList>
            <person name="Copeland A."/>
            <person name="Lucas S."/>
            <person name="Lapidus A."/>
            <person name="Barry K."/>
            <person name="Detter J.C."/>
            <person name="Glavina T."/>
            <person name="Hammon N."/>
            <person name="Israni S."/>
            <person name="Pitluck S."/>
            <person name="Bryant D."/>
            <person name="Schmutz J."/>
            <person name="Larimer F."/>
            <person name="Land M."/>
            <person name="Kyrpides N."/>
            <person name="Ivanova N."/>
            <person name="Richardson P."/>
        </authorList>
    </citation>
    <scope>NUCLEOTIDE SEQUENCE [LARGE SCALE GENOMIC DNA]</scope>
    <source>
        <strain evidence="4">CaD3</strain>
    </source>
</reference>
<dbReference type="GO" id="GO:0008173">
    <property type="term" value="F:RNA methyltransferase activity"/>
    <property type="evidence" value="ECO:0007669"/>
    <property type="project" value="InterPro"/>
</dbReference>
<dbReference type="eggNOG" id="COG0566">
    <property type="taxonomic scope" value="Bacteria"/>
</dbReference>
<dbReference type="Pfam" id="PF00588">
    <property type="entry name" value="SpoU_methylase"/>
    <property type="match status" value="1"/>
</dbReference>
<dbReference type="GO" id="GO:0005829">
    <property type="term" value="C:cytosol"/>
    <property type="evidence" value="ECO:0007669"/>
    <property type="project" value="TreeGrafter"/>
</dbReference>
<dbReference type="GO" id="GO:0032259">
    <property type="term" value="P:methylation"/>
    <property type="evidence" value="ECO:0007669"/>
    <property type="project" value="UniProtKB-KW"/>
</dbReference>
<dbReference type="SUPFAM" id="SSF75217">
    <property type="entry name" value="alpha/beta knot"/>
    <property type="match status" value="1"/>
</dbReference>
<dbReference type="GO" id="GO:0003723">
    <property type="term" value="F:RNA binding"/>
    <property type="evidence" value="ECO:0007669"/>
    <property type="project" value="InterPro"/>
</dbReference>
<dbReference type="CDD" id="cd18097">
    <property type="entry name" value="SpoU-like"/>
    <property type="match status" value="1"/>
</dbReference>
<dbReference type="PANTHER" id="PTHR46429:SF1">
    <property type="entry name" value="23S RRNA (GUANOSINE-2'-O-)-METHYLTRANSFERASE RLMB"/>
    <property type="match status" value="1"/>
</dbReference>
<keyword evidence="1 4" id="KW-0489">Methyltransferase</keyword>
<name>Q3ARM6_CHLCH</name>
<dbReference type="InterPro" id="IPR029026">
    <property type="entry name" value="tRNA_m1G_MTases_N"/>
</dbReference>
<gene>
    <name evidence="4" type="ordered locus">Cag_1087</name>
</gene>
<dbReference type="PANTHER" id="PTHR46429">
    <property type="entry name" value="23S RRNA (GUANOSINE-2'-O-)-METHYLTRANSFERASE RLMB"/>
    <property type="match status" value="1"/>
</dbReference>
<evidence type="ECO:0000259" key="3">
    <source>
        <dbReference type="Pfam" id="PF00588"/>
    </source>
</evidence>
<keyword evidence="2" id="KW-0808">Transferase</keyword>
<protein>
    <submittedName>
        <fullName evidence="4">SpoU rRNA methylase family protein</fullName>
    </submittedName>
</protein>
<accession>Q3ARM6</accession>
<dbReference type="GO" id="GO:0006396">
    <property type="term" value="P:RNA processing"/>
    <property type="evidence" value="ECO:0007669"/>
    <property type="project" value="InterPro"/>
</dbReference>
<evidence type="ECO:0000313" key="4">
    <source>
        <dbReference type="EMBL" id="ABB28349.1"/>
    </source>
</evidence>
<evidence type="ECO:0000256" key="1">
    <source>
        <dbReference type="ARBA" id="ARBA00022603"/>
    </source>
</evidence>
<dbReference type="InterPro" id="IPR029028">
    <property type="entry name" value="Alpha/beta_knot_MTases"/>
</dbReference>
<sequence>MMSREVEKKFRKLHGSEMARLLPEEYAASPCHPIVLMLHNIRSMWNVGSMFRTADSAGIERIILSGYTATPPRKEISKTALGADESVPWSYTEDAYKTVRKLQAEGVKVCALEIAEGSRAHSSICMADFPICLLVGNEVDGLDDELLQACDAVLEIAQYGTKHSLNVAVAAGVALFELVRVLRA</sequence>
<dbReference type="Gene3D" id="3.40.1280.10">
    <property type="match status" value="1"/>
</dbReference>
<organism evidence="4">
    <name type="scientific">Chlorobium chlorochromatii (strain CaD3)</name>
    <dbReference type="NCBI Taxonomy" id="340177"/>
    <lineage>
        <taxon>Bacteria</taxon>
        <taxon>Pseudomonadati</taxon>
        <taxon>Chlorobiota</taxon>
        <taxon>Chlorobiia</taxon>
        <taxon>Chlorobiales</taxon>
        <taxon>Chlorobiaceae</taxon>
        <taxon>Chlorobium/Pelodictyon group</taxon>
        <taxon>Chlorobium</taxon>
    </lineage>
</organism>
<dbReference type="HOGENOM" id="CLU_021322_4_3_10"/>
<dbReference type="EMBL" id="CP000108">
    <property type="protein sequence ID" value="ABB28349.1"/>
    <property type="molecule type" value="Genomic_DNA"/>
</dbReference>
<feature type="domain" description="tRNA/rRNA methyltransferase SpoU type" evidence="3">
    <location>
        <begin position="34"/>
        <end position="176"/>
    </location>
</feature>
<dbReference type="InterPro" id="IPR001537">
    <property type="entry name" value="SpoU_MeTrfase"/>
</dbReference>